<keyword evidence="3" id="KW-0808">Transferase</keyword>
<dbReference type="GO" id="GO:0005737">
    <property type="term" value="C:cytoplasm"/>
    <property type="evidence" value="ECO:0007669"/>
    <property type="project" value="TreeGrafter"/>
</dbReference>
<reference evidence="7" key="1">
    <citation type="journal article" date="2016" name="Genome Announc.">
        <title>Draft Genome Sequences of Methanobrevibacter curvatus DSM11111, Methanobrevibacter cuticularis DSM11139, Methanobrevibacter filiformis DSM11501, and Methanobrevibacter oralis DSM7256.</title>
        <authorList>
            <person name="Poehlein A."/>
            <person name="Seedorf H."/>
        </authorList>
    </citation>
    <scope>NUCLEOTIDE SEQUENCE [LARGE SCALE GENOMIC DNA]</scope>
    <source>
        <strain evidence="7">DSM 7256 / JCM 30027 / ZR</strain>
    </source>
</reference>
<dbReference type="Proteomes" id="UP000077428">
    <property type="component" value="Unassembled WGS sequence"/>
</dbReference>
<dbReference type="EMBL" id="LWMU01000136">
    <property type="protein sequence ID" value="KZX09934.1"/>
    <property type="molecule type" value="Genomic_DNA"/>
</dbReference>
<dbReference type="Pfam" id="PF01053">
    <property type="entry name" value="Cys_Met_Meta_PP"/>
    <property type="match status" value="1"/>
</dbReference>
<dbReference type="Gene3D" id="3.40.640.10">
    <property type="entry name" value="Type I PLP-dependent aspartate aminotransferase-like (Major domain)"/>
    <property type="match status" value="1"/>
</dbReference>
<dbReference type="GO" id="GO:0018826">
    <property type="term" value="F:methionine gamma-lyase activity"/>
    <property type="evidence" value="ECO:0007669"/>
    <property type="project" value="UniProtKB-EC"/>
</dbReference>
<dbReference type="PATRIC" id="fig|66851.6.peg.2189"/>
<dbReference type="PANTHER" id="PTHR43797">
    <property type="entry name" value="HOMOCYSTEINE/CYSTEINE SYNTHASE"/>
    <property type="match status" value="1"/>
</dbReference>
<dbReference type="STRING" id="66851.MBORA_19960"/>
<dbReference type="OrthoDB" id="43458at2157"/>
<dbReference type="InterPro" id="IPR006235">
    <property type="entry name" value="OAc-hSer/O-AcSer_sulfhydrylase"/>
</dbReference>
<dbReference type="GO" id="GO:0006535">
    <property type="term" value="P:cysteine biosynthetic process from serine"/>
    <property type="evidence" value="ECO:0007669"/>
    <property type="project" value="TreeGrafter"/>
</dbReference>
<dbReference type="EC" id="4.4.1.11" evidence="6"/>
<name>A0A165YW18_METOA</name>
<proteinExistence type="inferred from homology"/>
<dbReference type="NCBIfam" id="TIGR01326">
    <property type="entry name" value="OAH_OAS_sulfhy"/>
    <property type="match status" value="1"/>
</dbReference>
<comment type="cofactor">
    <cofactor evidence="1">
        <name>pyridoxal 5'-phosphate</name>
        <dbReference type="ChEBI" id="CHEBI:597326"/>
    </cofactor>
</comment>
<dbReference type="InterPro" id="IPR015424">
    <property type="entry name" value="PyrdxlP-dep_Trfase"/>
</dbReference>
<comment type="similarity">
    <text evidence="2">Belongs to the trans-sulfuration enzymes family.</text>
</comment>
<evidence type="ECO:0000256" key="5">
    <source>
        <dbReference type="SAM" id="MobiDB-lite"/>
    </source>
</evidence>
<dbReference type="PIRSF" id="PIRSF001434">
    <property type="entry name" value="CGS"/>
    <property type="match status" value="1"/>
</dbReference>
<keyword evidence="6" id="KW-0456">Lyase</keyword>
<dbReference type="RefSeq" id="WP_042692722.1">
    <property type="nucleotide sequence ID" value="NZ_CABMAB010000012.1"/>
</dbReference>
<dbReference type="InterPro" id="IPR000277">
    <property type="entry name" value="Cys/Met-Metab_PyrdxlP-dep_enz"/>
</dbReference>
<dbReference type="PANTHER" id="PTHR43797:SF2">
    <property type="entry name" value="HOMOCYSTEINE_CYSTEINE SYNTHASE"/>
    <property type="match status" value="1"/>
</dbReference>
<organism evidence="6 7">
    <name type="scientific">Methanobrevibacter oralis</name>
    <dbReference type="NCBI Taxonomy" id="66851"/>
    <lineage>
        <taxon>Archaea</taxon>
        <taxon>Methanobacteriati</taxon>
        <taxon>Methanobacteriota</taxon>
        <taxon>Methanomada group</taxon>
        <taxon>Methanobacteria</taxon>
        <taxon>Methanobacteriales</taxon>
        <taxon>Methanobacteriaceae</taxon>
        <taxon>Methanobrevibacter</taxon>
    </lineage>
</organism>
<accession>A0A165YW18</accession>
<dbReference type="FunFam" id="3.40.640.10:FF:000035">
    <property type="entry name" value="O-succinylhomoserine sulfhydrylase"/>
    <property type="match status" value="1"/>
</dbReference>
<dbReference type="GO" id="GO:0003961">
    <property type="term" value="F:O-acetylhomoserine aminocarboxypropyltransferase activity"/>
    <property type="evidence" value="ECO:0007669"/>
    <property type="project" value="TreeGrafter"/>
</dbReference>
<gene>
    <name evidence="6" type="primary">mdeA_2</name>
    <name evidence="6" type="ORF">MBORA_19960</name>
</gene>
<dbReference type="GO" id="GO:0004124">
    <property type="term" value="F:cysteine synthase activity"/>
    <property type="evidence" value="ECO:0007669"/>
    <property type="project" value="TreeGrafter"/>
</dbReference>
<dbReference type="GO" id="GO:0071269">
    <property type="term" value="P:L-homocysteine biosynthetic process"/>
    <property type="evidence" value="ECO:0007669"/>
    <property type="project" value="TreeGrafter"/>
</dbReference>
<evidence type="ECO:0000256" key="4">
    <source>
        <dbReference type="ARBA" id="ARBA00022898"/>
    </source>
</evidence>
<feature type="region of interest" description="Disordered" evidence="5">
    <location>
        <begin position="1"/>
        <end position="23"/>
    </location>
</feature>
<keyword evidence="4" id="KW-0663">Pyridoxal phosphate</keyword>
<dbReference type="InterPro" id="IPR015422">
    <property type="entry name" value="PyrdxlP-dep_Trfase_small"/>
</dbReference>
<dbReference type="CDD" id="cd00614">
    <property type="entry name" value="CGS_like"/>
    <property type="match status" value="1"/>
</dbReference>
<dbReference type="GO" id="GO:0019346">
    <property type="term" value="P:transsulfuration"/>
    <property type="evidence" value="ECO:0007669"/>
    <property type="project" value="InterPro"/>
</dbReference>
<comment type="caution">
    <text evidence="6">The sequence shown here is derived from an EMBL/GenBank/DDBJ whole genome shotgun (WGS) entry which is preliminary data.</text>
</comment>
<dbReference type="InterPro" id="IPR015421">
    <property type="entry name" value="PyrdxlP-dep_Trfase_major"/>
</dbReference>
<sequence length="429" mass="47085">MEKKHKYGQRTLEVHAGEEEADPVTGARATPIYHTSSYAFKSAEQAKKLYALEEEGHIYTRLSNPTSEVLEKRVAAIENGVGALAQSSGMSAILLAILNIAGAGDEIVSSNNLYGGTYTLFKNTMPNWKIKVNFVDTHDLKAYKEAINENTKAIYCESIGNPQLDIPDFEALSEIAHENNIPLIVDNTSAITMVKPLDYGADIVVHSATKFLSGNGTSMGGVIVDGGKFDWSCGKFPQFTKPDPAYHGLIYSEAFKNKAYITKARVHLMKDLGTVMSPINAFMILQSCETLSLRVNQHCKNALEIAKFLKSHEAVSWVNYPGLEDNENHEMAKKYLKGNYGCIVGFGIKGGIEEGKKFIESVELLSHVANIADAKTLVIHPASTTHSNMTQKEQIESGITPDFIRMSVGIEDVDDLIYDIDQALKKAIS</sequence>
<keyword evidence="7" id="KW-1185">Reference proteome</keyword>
<dbReference type="SUPFAM" id="SSF53383">
    <property type="entry name" value="PLP-dependent transferases"/>
    <property type="match status" value="1"/>
</dbReference>
<evidence type="ECO:0000256" key="1">
    <source>
        <dbReference type="ARBA" id="ARBA00001933"/>
    </source>
</evidence>
<evidence type="ECO:0000313" key="7">
    <source>
        <dbReference type="Proteomes" id="UP000077428"/>
    </source>
</evidence>
<dbReference type="Gene3D" id="3.90.1150.10">
    <property type="entry name" value="Aspartate Aminotransferase, domain 1"/>
    <property type="match status" value="1"/>
</dbReference>
<evidence type="ECO:0000256" key="3">
    <source>
        <dbReference type="ARBA" id="ARBA00022679"/>
    </source>
</evidence>
<dbReference type="AlphaFoldDB" id="A0A165YW18"/>
<dbReference type="GO" id="GO:0030170">
    <property type="term" value="F:pyridoxal phosphate binding"/>
    <property type="evidence" value="ECO:0007669"/>
    <property type="project" value="InterPro"/>
</dbReference>
<evidence type="ECO:0000256" key="2">
    <source>
        <dbReference type="ARBA" id="ARBA00009077"/>
    </source>
</evidence>
<evidence type="ECO:0000313" key="6">
    <source>
        <dbReference type="EMBL" id="KZX09934.1"/>
    </source>
</evidence>
<protein>
    <submittedName>
        <fullName evidence="6">Methionine gamma-lyase</fullName>
        <ecNumber evidence="6">4.4.1.11</ecNumber>
    </submittedName>
</protein>